<dbReference type="GO" id="GO:0005886">
    <property type="term" value="C:plasma membrane"/>
    <property type="evidence" value="ECO:0007669"/>
    <property type="project" value="UniProtKB-SubCell"/>
</dbReference>
<evidence type="ECO:0000256" key="5">
    <source>
        <dbReference type="ARBA" id="ARBA00022692"/>
    </source>
</evidence>
<sequence length="223" mass="25848">MLDDINNYIDTIYKMKIAQQEAHMKALQAQISPHFMANTLEYIRMSALDIGAKDLAKVVYSFSSLLRSNVDNRVQSTVKEESKLIRNYIYLYQVRFPDRLAFQIDILPDLMDIKIPKFTLQPIIENYFAHGVDFAKRNNAIEVKGRIIENRVVIKVIDNGKNMKINELSKLNLKLQEPISDGHSIGLQNVYARMNNYTNNFKMNITNNRYGGITVSLSFDYER</sequence>
<comment type="subcellular location">
    <subcellularLocation>
        <location evidence="1">Cell membrane</location>
        <topology evidence="1">Multi-pass membrane protein</topology>
    </subcellularLocation>
</comment>
<comment type="caution">
    <text evidence="13">The sequence shown here is derived from an EMBL/GenBank/DDBJ whole genome shotgun (WGS) entry which is preliminary data.</text>
</comment>
<dbReference type="Proteomes" id="UP000051036">
    <property type="component" value="Unassembled WGS sequence"/>
</dbReference>
<reference evidence="13 14" key="1">
    <citation type="journal article" date="2015" name="Genome Announc.">
        <title>Expanding the biotechnology potential of lactobacilli through comparative genomics of 213 strains and associated genera.</title>
        <authorList>
            <person name="Sun Z."/>
            <person name="Harris H.M."/>
            <person name="McCann A."/>
            <person name="Guo C."/>
            <person name="Argimon S."/>
            <person name="Zhang W."/>
            <person name="Yang X."/>
            <person name="Jeffery I.B."/>
            <person name="Cooney J.C."/>
            <person name="Kagawa T.F."/>
            <person name="Liu W."/>
            <person name="Song Y."/>
            <person name="Salvetti E."/>
            <person name="Wrobel A."/>
            <person name="Rasinkangas P."/>
            <person name="Parkhill J."/>
            <person name="Rea M.C."/>
            <person name="O'Sullivan O."/>
            <person name="Ritari J."/>
            <person name="Douillard F.P."/>
            <person name="Paul Ross R."/>
            <person name="Yang R."/>
            <person name="Briner A.E."/>
            <person name="Felis G.E."/>
            <person name="de Vos W.M."/>
            <person name="Barrangou R."/>
            <person name="Klaenhammer T.R."/>
            <person name="Caufield P.W."/>
            <person name="Cui Y."/>
            <person name="Zhang H."/>
            <person name="O'Toole P.W."/>
        </authorList>
    </citation>
    <scope>NUCLEOTIDE SEQUENCE [LARGE SCALE GENOMIC DNA]</scope>
    <source>
        <strain evidence="13 14">DSM 16043</strain>
    </source>
</reference>
<name>A0A0R1U2K9_9LACO</name>
<organism evidence="13 14">
    <name type="scientific">Lactobacillus kalixensis DSM 16043</name>
    <dbReference type="NCBI Taxonomy" id="1423763"/>
    <lineage>
        <taxon>Bacteria</taxon>
        <taxon>Bacillati</taxon>
        <taxon>Bacillota</taxon>
        <taxon>Bacilli</taxon>
        <taxon>Lactobacillales</taxon>
        <taxon>Lactobacillaceae</taxon>
        <taxon>Lactobacillus</taxon>
    </lineage>
</organism>
<evidence type="ECO:0000256" key="7">
    <source>
        <dbReference type="ARBA" id="ARBA00022777"/>
    </source>
</evidence>
<keyword evidence="8" id="KW-0067">ATP-binding</keyword>
<evidence type="ECO:0000313" key="13">
    <source>
        <dbReference type="EMBL" id="KRL87549.1"/>
    </source>
</evidence>
<keyword evidence="7 13" id="KW-0418">Kinase</keyword>
<dbReference type="PANTHER" id="PTHR34220">
    <property type="entry name" value="SENSOR HISTIDINE KINASE YPDA"/>
    <property type="match status" value="1"/>
</dbReference>
<dbReference type="AlphaFoldDB" id="A0A0R1U2K9"/>
<accession>A0A0R1U2K9</accession>
<evidence type="ECO:0000256" key="8">
    <source>
        <dbReference type="ARBA" id="ARBA00022840"/>
    </source>
</evidence>
<evidence type="ECO:0000256" key="10">
    <source>
        <dbReference type="ARBA" id="ARBA00023012"/>
    </source>
</evidence>
<keyword evidence="2" id="KW-1003">Cell membrane</keyword>
<dbReference type="STRING" id="1423763.FC46_GL001731"/>
<dbReference type="EMBL" id="AZFM01000064">
    <property type="protein sequence ID" value="KRL87549.1"/>
    <property type="molecule type" value="Genomic_DNA"/>
</dbReference>
<keyword evidence="5" id="KW-0812">Transmembrane</keyword>
<dbReference type="Pfam" id="PF06580">
    <property type="entry name" value="His_kinase"/>
    <property type="match status" value="1"/>
</dbReference>
<evidence type="ECO:0000256" key="1">
    <source>
        <dbReference type="ARBA" id="ARBA00004651"/>
    </source>
</evidence>
<evidence type="ECO:0000256" key="4">
    <source>
        <dbReference type="ARBA" id="ARBA00022679"/>
    </source>
</evidence>
<keyword evidence="9" id="KW-1133">Transmembrane helix</keyword>
<dbReference type="SUPFAM" id="SSF55874">
    <property type="entry name" value="ATPase domain of HSP90 chaperone/DNA topoisomerase II/histidine kinase"/>
    <property type="match status" value="1"/>
</dbReference>
<dbReference type="PATRIC" id="fig|1423763.3.peg.1760"/>
<keyword evidence="6" id="KW-0547">Nucleotide-binding</keyword>
<evidence type="ECO:0000256" key="9">
    <source>
        <dbReference type="ARBA" id="ARBA00022989"/>
    </source>
</evidence>
<protein>
    <submittedName>
        <fullName evidence="13">Histidine protein kinase</fullName>
    </submittedName>
</protein>
<dbReference type="InterPro" id="IPR036890">
    <property type="entry name" value="HATPase_C_sf"/>
</dbReference>
<evidence type="ECO:0000259" key="12">
    <source>
        <dbReference type="Pfam" id="PF06580"/>
    </source>
</evidence>
<evidence type="ECO:0000256" key="2">
    <source>
        <dbReference type="ARBA" id="ARBA00022475"/>
    </source>
</evidence>
<keyword evidence="10" id="KW-0902">Two-component regulatory system</keyword>
<dbReference type="InterPro" id="IPR050640">
    <property type="entry name" value="Bact_2-comp_sensor_kinase"/>
</dbReference>
<evidence type="ECO:0000313" key="14">
    <source>
        <dbReference type="Proteomes" id="UP000051036"/>
    </source>
</evidence>
<keyword evidence="11" id="KW-0472">Membrane</keyword>
<proteinExistence type="predicted"/>
<dbReference type="GO" id="GO:0000155">
    <property type="term" value="F:phosphorelay sensor kinase activity"/>
    <property type="evidence" value="ECO:0007669"/>
    <property type="project" value="InterPro"/>
</dbReference>
<gene>
    <name evidence="13" type="ORF">FC46_GL001731</name>
</gene>
<evidence type="ECO:0000256" key="11">
    <source>
        <dbReference type="ARBA" id="ARBA00023136"/>
    </source>
</evidence>
<keyword evidence="4" id="KW-0808">Transferase</keyword>
<dbReference type="InterPro" id="IPR010559">
    <property type="entry name" value="Sig_transdc_His_kin_internal"/>
</dbReference>
<dbReference type="PANTHER" id="PTHR34220:SF11">
    <property type="entry name" value="SENSOR PROTEIN KINASE HPTS"/>
    <property type="match status" value="1"/>
</dbReference>
<dbReference type="Gene3D" id="3.30.565.10">
    <property type="entry name" value="Histidine kinase-like ATPase, C-terminal domain"/>
    <property type="match status" value="1"/>
</dbReference>
<dbReference type="GO" id="GO:0005524">
    <property type="term" value="F:ATP binding"/>
    <property type="evidence" value="ECO:0007669"/>
    <property type="project" value="UniProtKB-KW"/>
</dbReference>
<evidence type="ECO:0000256" key="3">
    <source>
        <dbReference type="ARBA" id="ARBA00022553"/>
    </source>
</evidence>
<keyword evidence="3" id="KW-0597">Phosphoprotein</keyword>
<feature type="domain" description="Signal transduction histidine kinase internal region" evidence="12">
    <location>
        <begin position="22"/>
        <end position="100"/>
    </location>
</feature>
<evidence type="ECO:0000256" key="6">
    <source>
        <dbReference type="ARBA" id="ARBA00022741"/>
    </source>
</evidence>
<keyword evidence="14" id="KW-1185">Reference proteome</keyword>